<dbReference type="Proteomes" id="UP001152320">
    <property type="component" value="Chromosome 2"/>
</dbReference>
<dbReference type="AlphaFoldDB" id="A0A9Q1CKG4"/>
<dbReference type="InterPro" id="IPR006581">
    <property type="entry name" value="VPS10"/>
</dbReference>
<dbReference type="GO" id="GO:0005794">
    <property type="term" value="C:Golgi apparatus"/>
    <property type="evidence" value="ECO:0007669"/>
    <property type="project" value="TreeGrafter"/>
</dbReference>
<evidence type="ECO:0000256" key="3">
    <source>
        <dbReference type="ARBA" id="ARBA00023136"/>
    </source>
</evidence>
<dbReference type="GO" id="GO:0016050">
    <property type="term" value="P:vesicle organization"/>
    <property type="evidence" value="ECO:0007669"/>
    <property type="project" value="TreeGrafter"/>
</dbReference>
<dbReference type="PANTHER" id="PTHR12106">
    <property type="entry name" value="SORTILIN RELATED"/>
    <property type="match status" value="1"/>
</dbReference>
<keyword evidence="3 6" id="KW-0472">Membrane</keyword>
<keyword evidence="2" id="KW-0677">Repeat</keyword>
<dbReference type="CDD" id="cd15482">
    <property type="entry name" value="Sialidase_non-viral"/>
    <property type="match status" value="1"/>
</dbReference>
<dbReference type="Pfam" id="PF15902">
    <property type="entry name" value="Sortilin-Vps10"/>
    <property type="match status" value="1"/>
</dbReference>
<keyword evidence="6" id="KW-0812">Transmembrane</keyword>
<protein>
    <submittedName>
        <fullName evidence="8">Sortilin</fullName>
    </submittedName>
</protein>
<evidence type="ECO:0000256" key="5">
    <source>
        <dbReference type="SAM" id="MobiDB-lite"/>
    </source>
</evidence>
<dbReference type="InterPro" id="IPR050310">
    <property type="entry name" value="VPS10-sortilin"/>
</dbReference>
<dbReference type="GO" id="GO:0005829">
    <property type="term" value="C:cytosol"/>
    <property type="evidence" value="ECO:0007669"/>
    <property type="project" value="GOC"/>
</dbReference>
<evidence type="ECO:0000313" key="9">
    <source>
        <dbReference type="Proteomes" id="UP001152320"/>
    </source>
</evidence>
<organism evidence="8 9">
    <name type="scientific">Holothuria leucospilota</name>
    <name type="common">Black long sea cucumber</name>
    <name type="synonym">Mertensiothuria leucospilota</name>
    <dbReference type="NCBI Taxonomy" id="206669"/>
    <lineage>
        <taxon>Eukaryota</taxon>
        <taxon>Metazoa</taxon>
        <taxon>Echinodermata</taxon>
        <taxon>Eleutherozoa</taxon>
        <taxon>Echinozoa</taxon>
        <taxon>Holothuroidea</taxon>
        <taxon>Aspidochirotacea</taxon>
        <taxon>Aspidochirotida</taxon>
        <taxon>Holothuriidae</taxon>
        <taxon>Holothuria</taxon>
    </lineage>
</organism>
<accession>A0A9Q1CKG4</accession>
<dbReference type="SMART" id="SM00602">
    <property type="entry name" value="VPS10"/>
    <property type="match status" value="1"/>
</dbReference>
<dbReference type="OrthoDB" id="443634at2759"/>
<evidence type="ECO:0000256" key="4">
    <source>
        <dbReference type="ARBA" id="ARBA00023180"/>
    </source>
</evidence>
<comment type="caution">
    <text evidence="8">The sequence shown here is derived from an EMBL/GenBank/DDBJ whole genome shotgun (WGS) entry which is preliminary data.</text>
</comment>
<feature type="region of interest" description="Disordered" evidence="5">
    <location>
        <begin position="786"/>
        <end position="828"/>
    </location>
</feature>
<evidence type="ECO:0000256" key="6">
    <source>
        <dbReference type="SAM" id="Phobius"/>
    </source>
</evidence>
<dbReference type="Pfam" id="PF15901">
    <property type="entry name" value="Sortilin_C"/>
    <property type="match status" value="1"/>
</dbReference>
<dbReference type="InterPro" id="IPR015943">
    <property type="entry name" value="WD40/YVTN_repeat-like_dom_sf"/>
</dbReference>
<proteinExistence type="predicted"/>
<comment type="subcellular location">
    <subcellularLocation>
        <location evidence="1">Membrane</location>
    </subcellularLocation>
</comment>
<dbReference type="Gene3D" id="2.130.10.10">
    <property type="entry name" value="YVTN repeat-like/Quinoprotein amine dehydrogenase"/>
    <property type="match status" value="1"/>
</dbReference>
<dbReference type="PANTHER" id="PTHR12106:SF23">
    <property type="entry name" value="SORTILIN"/>
    <property type="match status" value="1"/>
</dbReference>
<dbReference type="InterPro" id="IPR031778">
    <property type="entry name" value="Sortilin_N"/>
</dbReference>
<keyword evidence="9" id="KW-1185">Reference proteome</keyword>
<evidence type="ECO:0000313" key="8">
    <source>
        <dbReference type="EMBL" id="KAJ8046355.1"/>
    </source>
</evidence>
<dbReference type="Gene3D" id="3.30.60.270">
    <property type="match status" value="1"/>
</dbReference>
<keyword evidence="6" id="KW-1133">Transmembrane helix</keyword>
<keyword evidence="4" id="KW-0325">Glycoprotein</keyword>
<sequence length="828" mass="92648">MATNRVADVANKLLAFTVFCLICVNEISAISFDDGVIYFRQSEFFGEGISGASEAMSAKFKDYGTGPNVNGQDRRVRKDVSDKDCQIVDSAKLRNKGVHNYTFQDSNENLALLWTGPSGQNLLALTTLEYTFFAAPSHLWVSKDFGNTFKQVDDQLEHAIVRGQNGIFRHRTHFEKVILVTYSESNPYSTKFFVTSDGGDSFEKVDSMFYPEGPLLPHTTEGDWLLAHSPNDDYKLWISKDFGRHWKMLKKNVVEFSWGTKEQGTQDMIYASLLPEDKRMDSLEALVFTLVKVDTDGNIVAEMRKNVYNFGCEGKFLFVATDKEGTDAKNRTKVLHVSTDGGETWNIAQLPGIHDDMFISVLDMSEGMIIVHVDDPGDTGHGKIYTSDADGLIFSQSLDKHLFPNGNVITDFIKVASMRGVYMASQLDDDFSIHTMITFDRGGEWDYVDAPKGMTCKEGVQPCKLQIHSRYSILKEVNVPSMPLSIPAAPGLIIAHGNVADGLEVTPPDVFVTSDGGYNWNKALDGPHQYAITNFGGLIVAISKAEDTTDTIWFSYDEGHCWHEYKFTDEKLVITGLLPEPSSKSLNISIWGFGAEDHLWRAFTIDFSTVLTRKCGKDDFVLWQPHENNGKDGCFLGLTESFKKVKPDSFCRISQEFEVVAVDHTPCKCTKVDFECDYGFYRKDESAECDISPFNDKGGEIVCENGEETEIKSLGYRKIPGDVCEGGWHPSRSFKDLKKKCPGWEQESNYSVQQKHTSTAVIVSVLFIIVGVAIITLYLMKAEGSPCKPKSGKTYRYSELSQEEHDEAIDLSANENTYHDDSDDDILA</sequence>
<dbReference type="GO" id="GO:0016020">
    <property type="term" value="C:membrane"/>
    <property type="evidence" value="ECO:0007669"/>
    <property type="project" value="UniProtKB-SubCell"/>
</dbReference>
<evidence type="ECO:0000256" key="2">
    <source>
        <dbReference type="ARBA" id="ARBA00022737"/>
    </source>
</evidence>
<dbReference type="InterPro" id="IPR031777">
    <property type="entry name" value="Sortilin_C"/>
</dbReference>
<name>A0A9Q1CKG4_HOLLE</name>
<dbReference type="SUPFAM" id="SSF110296">
    <property type="entry name" value="Oligoxyloglucan reducing end-specific cellobiohydrolase"/>
    <property type="match status" value="1"/>
</dbReference>
<evidence type="ECO:0000259" key="7">
    <source>
        <dbReference type="SMART" id="SM00602"/>
    </source>
</evidence>
<gene>
    <name evidence="8" type="ORF">HOLleu_05003</name>
</gene>
<evidence type="ECO:0000256" key="1">
    <source>
        <dbReference type="ARBA" id="ARBA00004370"/>
    </source>
</evidence>
<feature type="transmembrane region" description="Helical" evidence="6">
    <location>
        <begin position="760"/>
        <end position="780"/>
    </location>
</feature>
<feature type="domain" description="VPS10" evidence="7">
    <location>
        <begin position="129"/>
        <end position="746"/>
    </location>
</feature>
<dbReference type="Gene3D" id="2.10.70.80">
    <property type="match status" value="1"/>
</dbReference>
<dbReference type="EMBL" id="JAIZAY010000002">
    <property type="protein sequence ID" value="KAJ8046355.1"/>
    <property type="molecule type" value="Genomic_DNA"/>
</dbReference>
<dbReference type="GO" id="GO:0006895">
    <property type="term" value="P:Golgi to endosome transport"/>
    <property type="evidence" value="ECO:0007669"/>
    <property type="project" value="TreeGrafter"/>
</dbReference>
<dbReference type="GO" id="GO:0006897">
    <property type="term" value="P:endocytosis"/>
    <property type="evidence" value="ECO:0007669"/>
    <property type="project" value="TreeGrafter"/>
</dbReference>
<reference evidence="8" key="1">
    <citation type="submission" date="2021-10" db="EMBL/GenBank/DDBJ databases">
        <title>Tropical sea cucumber genome reveals ecological adaptation and Cuvierian tubules defense mechanism.</title>
        <authorList>
            <person name="Chen T."/>
        </authorList>
    </citation>
    <scope>NUCLEOTIDE SEQUENCE</scope>
    <source>
        <strain evidence="8">Nanhai2018</strain>
        <tissue evidence="8">Muscle</tissue>
    </source>
</reference>